<keyword evidence="2" id="KW-0732">Signal</keyword>
<feature type="transmembrane region" description="Helical" evidence="1">
    <location>
        <begin position="82"/>
        <end position="106"/>
    </location>
</feature>
<evidence type="ECO:0000313" key="4">
    <source>
        <dbReference type="Proteomes" id="UP001140453"/>
    </source>
</evidence>
<comment type="caution">
    <text evidence="3">The sequence shown here is derived from an EMBL/GenBank/DDBJ whole genome shotgun (WGS) entry which is preliminary data.</text>
</comment>
<keyword evidence="1" id="KW-1133">Transmembrane helix</keyword>
<keyword evidence="1" id="KW-0812">Transmembrane</keyword>
<feature type="signal peptide" evidence="2">
    <location>
        <begin position="1"/>
        <end position="25"/>
    </location>
</feature>
<dbReference type="AlphaFoldDB" id="A0A9W9CYA4"/>
<keyword evidence="4" id="KW-1185">Reference proteome</keyword>
<gene>
    <name evidence="3" type="ORF">N0V93_002549</name>
</gene>
<keyword evidence="1" id="KW-0472">Membrane</keyword>
<dbReference type="Proteomes" id="UP001140453">
    <property type="component" value="Unassembled WGS sequence"/>
</dbReference>
<name>A0A9W9CYA4_9PEZI</name>
<reference evidence="3" key="1">
    <citation type="submission" date="2022-10" db="EMBL/GenBank/DDBJ databases">
        <title>Tapping the CABI collections for fungal endophytes: first genome assemblies for Collariella, Neodidymelliopsis, Ascochyta clinopodiicola, Didymella pomorum, Didymosphaeria variabile, Neocosmospora piperis and Neocucurbitaria cava.</title>
        <authorList>
            <person name="Hill R."/>
        </authorList>
    </citation>
    <scope>NUCLEOTIDE SEQUENCE</scope>
    <source>
        <strain evidence="3">IMI 355082</strain>
    </source>
</reference>
<proteinExistence type="predicted"/>
<evidence type="ECO:0000256" key="1">
    <source>
        <dbReference type="SAM" id="Phobius"/>
    </source>
</evidence>
<dbReference type="OrthoDB" id="2820380at2759"/>
<feature type="transmembrane region" description="Helical" evidence="1">
    <location>
        <begin position="118"/>
        <end position="139"/>
    </location>
</feature>
<evidence type="ECO:0000256" key="2">
    <source>
        <dbReference type="SAM" id="SignalP"/>
    </source>
</evidence>
<protein>
    <submittedName>
        <fullName evidence="3">Uncharacterized protein</fullName>
    </submittedName>
</protein>
<feature type="chain" id="PRO_5040780530" evidence="2">
    <location>
        <begin position="26"/>
        <end position="383"/>
    </location>
</feature>
<accession>A0A9W9CYA4</accession>
<organism evidence="3 4">
    <name type="scientific">Gnomoniopsis smithogilvyi</name>
    <dbReference type="NCBI Taxonomy" id="1191159"/>
    <lineage>
        <taxon>Eukaryota</taxon>
        <taxon>Fungi</taxon>
        <taxon>Dikarya</taxon>
        <taxon>Ascomycota</taxon>
        <taxon>Pezizomycotina</taxon>
        <taxon>Sordariomycetes</taxon>
        <taxon>Sordariomycetidae</taxon>
        <taxon>Diaporthales</taxon>
        <taxon>Gnomoniaceae</taxon>
        <taxon>Gnomoniopsis</taxon>
    </lineage>
</organism>
<evidence type="ECO:0000313" key="3">
    <source>
        <dbReference type="EMBL" id="KAJ4393341.1"/>
    </source>
</evidence>
<sequence>MTKLTRSTWLCTAVALLTFTPSVFAVIDKWTPAGFNWSANDPGHPDTWNGLYHNLSAPSVAVSKEVMVYGQMRTAHDGSTLLAIPFFLGVAWQVFNLALTGIGLAATIKGCIQNEGQAANLLFCVNGLVSTVIGVGGIASAAKTLAKNRGYLGVAANAWDNSGLENIALNVFNRRDVLETIGARELTNQKAHNHFVHRALSQLAEEGSSVEFVGYAPANHRLARRGSTEHPLAPMFRFKHNKYGRMEVTSRDTGDNGIHFTVSYEGHDTHFATRAKRDEFYQHERLDGSSGIMEGRFDGEASSADPGTIQFDAAGGFAQIESSVDCGVGSDWREGNVLSVQMYDQANQATFGFASIGMFPDNSVDSGLEGFQPSGMPLPQCGT</sequence>
<dbReference type="EMBL" id="JAPEVB010000002">
    <property type="protein sequence ID" value="KAJ4393341.1"/>
    <property type="molecule type" value="Genomic_DNA"/>
</dbReference>